<dbReference type="FunCoup" id="E4X758">
    <property type="interactions" value="99"/>
</dbReference>
<dbReference type="OrthoDB" id="2914378at2759"/>
<feature type="compositionally biased region" description="Polar residues" evidence="16">
    <location>
        <begin position="15"/>
        <end position="25"/>
    </location>
</feature>
<feature type="compositionally biased region" description="Basic and acidic residues" evidence="16">
    <location>
        <begin position="44"/>
        <end position="58"/>
    </location>
</feature>
<keyword evidence="9 15" id="KW-0547">Nucleotide-binding</keyword>
<dbReference type="GO" id="GO:0009791">
    <property type="term" value="P:post-embryonic development"/>
    <property type="evidence" value="ECO:0007669"/>
    <property type="project" value="UniProtKB-ARBA"/>
</dbReference>
<dbReference type="FunFam" id="1.10.510.10:FF:000011">
    <property type="entry name" value="Non-specific serine/threonine protein kinase"/>
    <property type="match status" value="1"/>
</dbReference>
<dbReference type="PROSITE" id="PS50108">
    <property type="entry name" value="CRIB"/>
    <property type="match status" value="1"/>
</dbReference>
<evidence type="ECO:0000256" key="7">
    <source>
        <dbReference type="ARBA" id="ARBA00022527"/>
    </source>
</evidence>
<evidence type="ECO:0000256" key="16">
    <source>
        <dbReference type="SAM" id="MobiDB-lite"/>
    </source>
</evidence>
<dbReference type="InterPro" id="IPR000719">
    <property type="entry name" value="Prot_kinase_dom"/>
</dbReference>
<reference evidence="19" key="1">
    <citation type="journal article" date="2010" name="Science">
        <title>Plasticity of animal genome architecture unmasked by rapid evolution of a pelagic tunicate.</title>
        <authorList>
            <person name="Denoeud F."/>
            <person name="Henriet S."/>
            <person name="Mungpakdee S."/>
            <person name="Aury J.M."/>
            <person name="Da Silva C."/>
            <person name="Brinkmann H."/>
            <person name="Mikhaleva J."/>
            <person name="Olsen L.C."/>
            <person name="Jubin C."/>
            <person name="Canestro C."/>
            <person name="Bouquet J.M."/>
            <person name="Danks G."/>
            <person name="Poulain J."/>
            <person name="Campsteijn C."/>
            <person name="Adamski M."/>
            <person name="Cross I."/>
            <person name="Yadetie F."/>
            <person name="Muffato M."/>
            <person name="Louis A."/>
            <person name="Butcher S."/>
            <person name="Tsagkogeorga G."/>
            <person name="Konrad A."/>
            <person name="Singh S."/>
            <person name="Jensen M.F."/>
            <person name="Cong E.H."/>
            <person name="Eikeseth-Otteraa H."/>
            <person name="Noel B."/>
            <person name="Anthouard V."/>
            <person name="Porcel B.M."/>
            <person name="Kachouri-Lafond R."/>
            <person name="Nishino A."/>
            <person name="Ugolini M."/>
            <person name="Chourrout P."/>
            <person name="Nishida H."/>
            <person name="Aasland R."/>
            <person name="Huzurbazar S."/>
            <person name="Westhof E."/>
            <person name="Delsuc F."/>
            <person name="Lehrach H."/>
            <person name="Reinhardt R."/>
            <person name="Weissenbach J."/>
            <person name="Roy S.W."/>
            <person name="Artiguenave F."/>
            <person name="Postlethwait J.H."/>
            <person name="Manak J.R."/>
            <person name="Thompson E.M."/>
            <person name="Jaillon O."/>
            <person name="Du Pasquier L."/>
            <person name="Boudinot P."/>
            <person name="Liberles D.A."/>
            <person name="Volff J.N."/>
            <person name="Philippe H."/>
            <person name="Lenhard B."/>
            <person name="Roest Crollius H."/>
            <person name="Wincker P."/>
            <person name="Chourrout D."/>
        </authorList>
    </citation>
    <scope>NUCLEOTIDE SEQUENCE [LARGE SCALE GENOMIC DNA]</scope>
</reference>
<feature type="domain" description="Protein kinase" evidence="17">
    <location>
        <begin position="266"/>
        <end position="515"/>
    </location>
</feature>
<dbReference type="GO" id="GO:0004674">
    <property type="term" value="F:protein serine/threonine kinase activity"/>
    <property type="evidence" value="ECO:0007669"/>
    <property type="project" value="UniProtKB-KW"/>
</dbReference>
<gene>
    <name evidence="19" type="ORF">GSOID_T00003204001</name>
</gene>
<dbReference type="CDD" id="cd01093">
    <property type="entry name" value="CRIB_PAK_like"/>
    <property type="match status" value="1"/>
</dbReference>
<dbReference type="SMART" id="SM00220">
    <property type="entry name" value="S_TKc"/>
    <property type="match status" value="1"/>
</dbReference>
<dbReference type="GO" id="GO:0016477">
    <property type="term" value="P:cell migration"/>
    <property type="evidence" value="ECO:0007669"/>
    <property type="project" value="UniProtKB-ARBA"/>
</dbReference>
<keyword evidence="6" id="KW-0963">Cytoplasm</keyword>
<dbReference type="EMBL" id="FN653027">
    <property type="protein sequence ID" value="CBY07849.1"/>
    <property type="molecule type" value="Genomic_DNA"/>
</dbReference>
<evidence type="ECO:0000256" key="10">
    <source>
        <dbReference type="ARBA" id="ARBA00022777"/>
    </source>
</evidence>
<dbReference type="GO" id="GO:0005829">
    <property type="term" value="C:cytosol"/>
    <property type="evidence" value="ECO:0007669"/>
    <property type="project" value="UniProtKB-ARBA"/>
</dbReference>
<dbReference type="InterPro" id="IPR011009">
    <property type="entry name" value="Kinase-like_dom_sf"/>
</dbReference>
<dbReference type="GO" id="GO:0005524">
    <property type="term" value="F:ATP binding"/>
    <property type="evidence" value="ECO:0007669"/>
    <property type="project" value="UniProtKB-UniRule"/>
</dbReference>
<proteinExistence type="inferred from homology"/>
<dbReference type="PANTHER" id="PTHR45832:SF22">
    <property type="entry name" value="SERINE_THREONINE-PROTEIN KINASE SAMKA-RELATED"/>
    <property type="match status" value="1"/>
</dbReference>
<evidence type="ECO:0000256" key="9">
    <source>
        <dbReference type="ARBA" id="ARBA00022741"/>
    </source>
</evidence>
<comment type="catalytic activity">
    <reaction evidence="13">
        <text>L-threonyl-[protein] + ATP = O-phospho-L-threonyl-[protein] + ADP + H(+)</text>
        <dbReference type="Rhea" id="RHEA:46608"/>
        <dbReference type="Rhea" id="RHEA-COMP:11060"/>
        <dbReference type="Rhea" id="RHEA-COMP:11605"/>
        <dbReference type="ChEBI" id="CHEBI:15378"/>
        <dbReference type="ChEBI" id="CHEBI:30013"/>
        <dbReference type="ChEBI" id="CHEBI:30616"/>
        <dbReference type="ChEBI" id="CHEBI:61977"/>
        <dbReference type="ChEBI" id="CHEBI:456216"/>
        <dbReference type="EC" id="2.7.11.1"/>
    </reaction>
</comment>
<feature type="binding site" evidence="15">
    <location>
        <position position="295"/>
    </location>
    <ligand>
        <name>ATP</name>
        <dbReference type="ChEBI" id="CHEBI:30616"/>
    </ligand>
</feature>
<keyword evidence="12" id="KW-0966">Cell projection</keyword>
<dbReference type="Gene3D" id="3.30.200.20">
    <property type="entry name" value="Phosphorylase Kinase, domain 1"/>
    <property type="match status" value="1"/>
</dbReference>
<keyword evidence="11 15" id="KW-0067">ATP-binding</keyword>
<keyword evidence="5" id="KW-0217">Developmental protein</keyword>
<name>E4X758_OIKDI</name>
<dbReference type="GO" id="GO:0005886">
    <property type="term" value="C:plasma membrane"/>
    <property type="evidence" value="ECO:0007669"/>
    <property type="project" value="UniProtKB-ARBA"/>
</dbReference>
<comment type="catalytic activity">
    <reaction evidence="14">
        <text>L-seryl-[protein] + ATP = O-phospho-L-seryl-[protein] + ADP + H(+)</text>
        <dbReference type="Rhea" id="RHEA:17989"/>
        <dbReference type="Rhea" id="RHEA-COMP:9863"/>
        <dbReference type="Rhea" id="RHEA-COMP:11604"/>
        <dbReference type="ChEBI" id="CHEBI:15378"/>
        <dbReference type="ChEBI" id="CHEBI:29999"/>
        <dbReference type="ChEBI" id="CHEBI:30616"/>
        <dbReference type="ChEBI" id="CHEBI:83421"/>
        <dbReference type="ChEBI" id="CHEBI:456216"/>
        <dbReference type="EC" id="2.7.11.1"/>
    </reaction>
</comment>
<dbReference type="FunFam" id="3.30.200.20:FF:000705">
    <property type="entry name" value="Non-specific serine/threonine protein kinase"/>
    <property type="match status" value="1"/>
</dbReference>
<comment type="subcellular location">
    <subcellularLocation>
        <location evidence="1">Cell projection</location>
    </subcellularLocation>
    <subcellularLocation>
        <location evidence="2">Cytoplasm</location>
    </subcellularLocation>
</comment>
<dbReference type="Pfam" id="PF00069">
    <property type="entry name" value="Pkinase"/>
    <property type="match status" value="1"/>
</dbReference>
<dbReference type="InterPro" id="IPR036936">
    <property type="entry name" value="CRIB_dom_sf"/>
</dbReference>
<evidence type="ECO:0000259" key="17">
    <source>
        <dbReference type="PROSITE" id="PS50011"/>
    </source>
</evidence>
<evidence type="ECO:0000259" key="18">
    <source>
        <dbReference type="PROSITE" id="PS50108"/>
    </source>
</evidence>
<dbReference type="InterPro" id="IPR008271">
    <property type="entry name" value="Ser/Thr_kinase_AS"/>
</dbReference>
<dbReference type="InParanoid" id="E4X758"/>
<keyword evidence="7" id="KW-0723">Serine/threonine-protein kinase</keyword>
<dbReference type="GO" id="GO:0042995">
    <property type="term" value="C:cell projection"/>
    <property type="evidence" value="ECO:0007669"/>
    <property type="project" value="UniProtKB-SubCell"/>
</dbReference>
<dbReference type="GO" id="GO:0106310">
    <property type="term" value="F:protein serine kinase activity"/>
    <property type="evidence" value="ECO:0007669"/>
    <property type="project" value="RHEA"/>
</dbReference>
<dbReference type="PROSITE" id="PS50011">
    <property type="entry name" value="PROTEIN_KINASE_DOM"/>
    <property type="match status" value="1"/>
</dbReference>
<dbReference type="PROSITE" id="PS00107">
    <property type="entry name" value="PROTEIN_KINASE_ATP"/>
    <property type="match status" value="1"/>
</dbReference>
<evidence type="ECO:0000256" key="13">
    <source>
        <dbReference type="ARBA" id="ARBA00047899"/>
    </source>
</evidence>
<evidence type="ECO:0000256" key="5">
    <source>
        <dbReference type="ARBA" id="ARBA00022473"/>
    </source>
</evidence>
<dbReference type="GO" id="GO:0007411">
    <property type="term" value="P:axon guidance"/>
    <property type="evidence" value="ECO:0007669"/>
    <property type="project" value="UniProtKB-ARBA"/>
</dbReference>
<dbReference type="Pfam" id="PF00786">
    <property type="entry name" value="PBD"/>
    <property type="match status" value="1"/>
</dbReference>
<evidence type="ECO:0000256" key="6">
    <source>
        <dbReference type="ARBA" id="ARBA00022490"/>
    </source>
</evidence>
<dbReference type="GO" id="GO:0009887">
    <property type="term" value="P:animal organ morphogenesis"/>
    <property type="evidence" value="ECO:0007669"/>
    <property type="project" value="UniProtKB-ARBA"/>
</dbReference>
<dbReference type="FunFam" id="3.90.810.10:FF:000005">
    <property type="entry name" value="Non-specific serine/threonine protein kinase"/>
    <property type="match status" value="1"/>
</dbReference>
<evidence type="ECO:0000256" key="3">
    <source>
        <dbReference type="ARBA" id="ARBA00008874"/>
    </source>
</evidence>
<dbReference type="InterPro" id="IPR051931">
    <property type="entry name" value="PAK3-like"/>
</dbReference>
<evidence type="ECO:0000313" key="20">
    <source>
        <dbReference type="Proteomes" id="UP000001307"/>
    </source>
</evidence>
<dbReference type="Gene3D" id="3.90.810.10">
    <property type="entry name" value="CRIB domain"/>
    <property type="match status" value="1"/>
</dbReference>
<accession>E4X758</accession>
<dbReference type="GO" id="GO:0034329">
    <property type="term" value="P:cell junction assembly"/>
    <property type="evidence" value="ECO:0007669"/>
    <property type="project" value="UniProtKB-ARBA"/>
</dbReference>
<dbReference type="Proteomes" id="UP000001307">
    <property type="component" value="Unassembled WGS sequence"/>
</dbReference>
<dbReference type="AlphaFoldDB" id="E4X758"/>
<keyword evidence="8" id="KW-0808">Transferase</keyword>
<dbReference type="Gene3D" id="1.10.510.10">
    <property type="entry name" value="Transferase(Phosphotransferase) domain 1"/>
    <property type="match status" value="1"/>
</dbReference>
<organism evidence="19">
    <name type="scientific">Oikopleura dioica</name>
    <name type="common">Tunicate</name>
    <dbReference type="NCBI Taxonomy" id="34765"/>
    <lineage>
        <taxon>Eukaryota</taxon>
        <taxon>Metazoa</taxon>
        <taxon>Chordata</taxon>
        <taxon>Tunicata</taxon>
        <taxon>Appendicularia</taxon>
        <taxon>Copelata</taxon>
        <taxon>Oikopleuridae</taxon>
        <taxon>Oikopleura</taxon>
    </lineage>
</organism>
<evidence type="ECO:0000256" key="14">
    <source>
        <dbReference type="ARBA" id="ARBA00048679"/>
    </source>
</evidence>
<feature type="region of interest" description="Disordered" evidence="16">
    <location>
        <begin position="157"/>
        <end position="197"/>
    </location>
</feature>
<dbReference type="SUPFAM" id="SSF56112">
    <property type="entry name" value="Protein kinase-like (PK-like)"/>
    <property type="match status" value="1"/>
</dbReference>
<dbReference type="EC" id="2.7.11.1" evidence="4"/>
<evidence type="ECO:0000256" key="8">
    <source>
        <dbReference type="ARBA" id="ARBA00022679"/>
    </source>
</evidence>
<evidence type="ECO:0000256" key="12">
    <source>
        <dbReference type="ARBA" id="ARBA00023273"/>
    </source>
</evidence>
<keyword evidence="20" id="KW-1185">Reference proteome</keyword>
<evidence type="ECO:0000256" key="2">
    <source>
        <dbReference type="ARBA" id="ARBA00004496"/>
    </source>
</evidence>
<dbReference type="PROSITE" id="PS00108">
    <property type="entry name" value="PROTEIN_KINASE_ST"/>
    <property type="match status" value="1"/>
</dbReference>
<evidence type="ECO:0000256" key="11">
    <source>
        <dbReference type="ARBA" id="ARBA00022840"/>
    </source>
</evidence>
<feature type="compositionally biased region" description="Polar residues" evidence="16">
    <location>
        <begin position="157"/>
        <end position="172"/>
    </location>
</feature>
<dbReference type="PANTHER" id="PTHR45832">
    <property type="entry name" value="SERINE/THREONINE-PROTEIN KINASE SAMKA-RELATED-RELATED"/>
    <property type="match status" value="1"/>
</dbReference>
<dbReference type="SMART" id="SM00285">
    <property type="entry name" value="PBD"/>
    <property type="match status" value="1"/>
</dbReference>
<dbReference type="InterPro" id="IPR017441">
    <property type="entry name" value="Protein_kinase_ATP_BS"/>
</dbReference>
<keyword evidence="10" id="KW-0418">Kinase</keyword>
<feature type="domain" description="CRIB" evidence="18">
    <location>
        <begin position="84"/>
        <end position="97"/>
    </location>
</feature>
<sequence length="540" mass="60578">MSRESASTPPPVPTRSGSVRYTNNFIDWPGKSGSLGRSVSSAYTDDKKPLPAAPEKEDRGTLRKVIKFILPSRQSRETEYRPEISNPSKFEHHVHVGFNPDTGEFSGLPEMWAKILMQSNLTVTETKNNPEAVLDALHYYTNPNQNQRFMDIRDKSTIQTQSKPFSTRRSLPSSSSEDEDETVAPPQPPPRPLSTMSINTKRLTVIEPLGLVEEANEENSKSKAQVQMDANGVARRVRSAKGKMSDEEVYSRLRKIVSVGDPDLKYRNFKKIGQGASGVVYTAVESSTGREVAIKQMNLAAQPKKELIINEIIVMKSHKHRNIVNYLDSFIKNDELWVVMEYLPGGSLTDVVTETCMDEGQIAAVCREVLEALEFLHARSVIHRDIKSDNILLGMDGSVKLTDFGFCAELKGEKRTTMVGTPYWMAPEVVKRKTYGPKVDVWSLGIMAIEMVEGEPPYLNEKPLRALFLIASNGTPEIENKESLSVYFQDFLSCCLEVDIEKRWSATQLLNHRFLKNSKPLSSLTPLILAAREVLEGNRL</sequence>
<evidence type="ECO:0000256" key="4">
    <source>
        <dbReference type="ARBA" id="ARBA00012513"/>
    </source>
</evidence>
<dbReference type="GO" id="GO:0030054">
    <property type="term" value="C:cell junction"/>
    <property type="evidence" value="ECO:0007669"/>
    <property type="project" value="UniProtKB-ARBA"/>
</dbReference>
<dbReference type="InterPro" id="IPR033923">
    <property type="entry name" value="PAK_BD"/>
</dbReference>
<feature type="region of interest" description="Disordered" evidence="16">
    <location>
        <begin position="1"/>
        <end position="58"/>
    </location>
</feature>
<evidence type="ECO:0000256" key="1">
    <source>
        <dbReference type="ARBA" id="ARBA00004316"/>
    </source>
</evidence>
<dbReference type="InterPro" id="IPR000095">
    <property type="entry name" value="CRIB_dom"/>
</dbReference>
<comment type="similarity">
    <text evidence="3">Belongs to the protein kinase superfamily. STE Ser/Thr protein kinase family. STE20 subfamily.</text>
</comment>
<evidence type="ECO:0000313" key="19">
    <source>
        <dbReference type="EMBL" id="CBY07849.1"/>
    </source>
</evidence>
<protein>
    <recommendedName>
        <fullName evidence="4">non-specific serine/threonine protein kinase</fullName>
        <ecNumber evidence="4">2.7.11.1</ecNumber>
    </recommendedName>
</protein>
<evidence type="ECO:0000256" key="15">
    <source>
        <dbReference type="PROSITE-ProRule" id="PRU10141"/>
    </source>
</evidence>